<dbReference type="PROSITE" id="PS50902">
    <property type="entry name" value="FLAVODOXIN_LIKE"/>
    <property type="match status" value="1"/>
</dbReference>
<dbReference type="PROSITE" id="PS00201">
    <property type="entry name" value="FLAVODOXIN"/>
    <property type="match status" value="1"/>
</dbReference>
<keyword evidence="6" id="KW-0249">Electron transport</keyword>
<dbReference type="EMBL" id="CDMZ01000505">
    <property type="protein sequence ID" value="CEM15738.1"/>
    <property type="molecule type" value="Genomic_DNA"/>
</dbReference>
<dbReference type="SUPFAM" id="SSF52218">
    <property type="entry name" value="Flavoproteins"/>
    <property type="match status" value="1"/>
</dbReference>
<dbReference type="VEuPathDB" id="CryptoDB:Cvel_17935"/>
<keyword evidence="5" id="KW-0288">FMN</keyword>
<dbReference type="InterPro" id="IPR050619">
    <property type="entry name" value="Flavodoxin"/>
</dbReference>
<dbReference type="GO" id="GO:0010181">
    <property type="term" value="F:FMN binding"/>
    <property type="evidence" value="ECO:0007669"/>
    <property type="project" value="InterPro"/>
</dbReference>
<dbReference type="GO" id="GO:0009055">
    <property type="term" value="F:electron transfer activity"/>
    <property type="evidence" value="ECO:0007669"/>
    <property type="project" value="InterPro"/>
</dbReference>
<evidence type="ECO:0000256" key="6">
    <source>
        <dbReference type="ARBA" id="ARBA00022982"/>
    </source>
</evidence>
<dbReference type="Gene3D" id="3.40.50.360">
    <property type="match status" value="1"/>
</dbReference>
<evidence type="ECO:0000313" key="9">
    <source>
        <dbReference type="EMBL" id="CEM15738.1"/>
    </source>
</evidence>
<gene>
    <name evidence="9" type="ORF">Cvel_17935</name>
</gene>
<reference evidence="9" key="1">
    <citation type="submission" date="2014-11" db="EMBL/GenBank/DDBJ databases">
        <authorList>
            <person name="Otto D Thomas"/>
            <person name="Naeem Raeece"/>
        </authorList>
    </citation>
    <scope>NUCLEOTIDE SEQUENCE</scope>
</reference>
<dbReference type="PANTHER" id="PTHR42809:SF1">
    <property type="entry name" value="FLAVODOXIN 1"/>
    <property type="match status" value="1"/>
</dbReference>
<sequence>MVSKLAVSVALLSSCVPSWAFSLVSRGRALLPQRRTVRAGSPRSILNMKVGIVYSTQNGNTEACAEYISSASGADAADVDSWSDEDLAQLSGIIVGAPTWNTGADDYRSGTGIDDFLYDRLPKLDMSGKSVAVFGLGDQESYGDYYCDAMEEVWTCLKGKGAKMLGAWSTDGYEFSESKSVKDGKFVGLALDEDNQSDLSEGRCKKWVEQLKSEGMPF</sequence>
<evidence type="ECO:0000256" key="3">
    <source>
        <dbReference type="ARBA" id="ARBA00022448"/>
    </source>
</evidence>
<keyword evidence="3" id="KW-0813">Transport</keyword>
<evidence type="ECO:0000256" key="5">
    <source>
        <dbReference type="ARBA" id="ARBA00022643"/>
    </source>
</evidence>
<dbReference type="AlphaFoldDB" id="A0A0G4FPH8"/>
<evidence type="ECO:0000256" key="7">
    <source>
        <dbReference type="SAM" id="SignalP"/>
    </source>
</evidence>
<dbReference type="PROSITE" id="PS51257">
    <property type="entry name" value="PROKAR_LIPOPROTEIN"/>
    <property type="match status" value="1"/>
</dbReference>
<accession>A0A0G4FPH8</accession>
<feature type="chain" id="PRO_5005189569" description="Flavodoxin-like domain-containing protein" evidence="7">
    <location>
        <begin position="21"/>
        <end position="218"/>
    </location>
</feature>
<dbReference type="PANTHER" id="PTHR42809">
    <property type="entry name" value="FLAVODOXIN 2"/>
    <property type="match status" value="1"/>
</dbReference>
<dbReference type="NCBIfam" id="TIGR01752">
    <property type="entry name" value="flav_long"/>
    <property type="match status" value="1"/>
</dbReference>
<evidence type="ECO:0000256" key="1">
    <source>
        <dbReference type="ARBA" id="ARBA00001917"/>
    </source>
</evidence>
<comment type="cofactor">
    <cofactor evidence="1">
        <name>FMN</name>
        <dbReference type="ChEBI" id="CHEBI:58210"/>
    </cofactor>
</comment>
<protein>
    <recommendedName>
        <fullName evidence="8">Flavodoxin-like domain-containing protein</fullName>
    </recommendedName>
</protein>
<comment type="similarity">
    <text evidence="2">Belongs to the flavodoxin family.</text>
</comment>
<keyword evidence="4" id="KW-0285">Flavoprotein</keyword>
<dbReference type="NCBIfam" id="NF006738">
    <property type="entry name" value="PRK09267.1-4"/>
    <property type="match status" value="1"/>
</dbReference>
<evidence type="ECO:0000259" key="8">
    <source>
        <dbReference type="PROSITE" id="PS50902"/>
    </source>
</evidence>
<organism evidence="9">
    <name type="scientific">Chromera velia CCMP2878</name>
    <dbReference type="NCBI Taxonomy" id="1169474"/>
    <lineage>
        <taxon>Eukaryota</taxon>
        <taxon>Sar</taxon>
        <taxon>Alveolata</taxon>
        <taxon>Colpodellida</taxon>
        <taxon>Chromeraceae</taxon>
        <taxon>Chromera</taxon>
    </lineage>
</organism>
<evidence type="ECO:0000256" key="2">
    <source>
        <dbReference type="ARBA" id="ARBA00005267"/>
    </source>
</evidence>
<evidence type="ECO:0000256" key="4">
    <source>
        <dbReference type="ARBA" id="ARBA00022630"/>
    </source>
</evidence>
<name>A0A0G4FPH8_9ALVE</name>
<dbReference type="InterPro" id="IPR008254">
    <property type="entry name" value="Flavodoxin/NO_synth"/>
</dbReference>
<dbReference type="InterPro" id="IPR029039">
    <property type="entry name" value="Flavoprotein-like_sf"/>
</dbReference>
<feature type="signal peptide" evidence="7">
    <location>
        <begin position="1"/>
        <end position="20"/>
    </location>
</feature>
<keyword evidence="7" id="KW-0732">Signal</keyword>
<dbReference type="InterPro" id="IPR001226">
    <property type="entry name" value="Flavodoxin_CS"/>
</dbReference>
<feature type="domain" description="Flavodoxin-like" evidence="8">
    <location>
        <begin position="50"/>
        <end position="212"/>
    </location>
</feature>
<dbReference type="Pfam" id="PF00258">
    <property type="entry name" value="Flavodoxin_1"/>
    <property type="match status" value="1"/>
</dbReference>
<proteinExistence type="inferred from homology"/>
<dbReference type="InterPro" id="IPR010086">
    <property type="entry name" value="Flavodoxin_lc"/>
</dbReference>